<keyword evidence="8 11" id="KW-0067">ATP-binding</keyword>
<dbReference type="GO" id="GO:0009229">
    <property type="term" value="P:thiamine diphosphate biosynthetic process"/>
    <property type="evidence" value="ECO:0007669"/>
    <property type="project" value="UniProtKB-UniRule"/>
</dbReference>
<name>A0A1X7L1Z0_9BACT</name>
<evidence type="ECO:0000256" key="11">
    <source>
        <dbReference type="HAMAP-Rule" id="MF_00228"/>
    </source>
</evidence>
<dbReference type="UniPathway" id="UPA00060">
    <property type="reaction ID" value="UER00139"/>
</dbReference>
<evidence type="ECO:0000256" key="9">
    <source>
        <dbReference type="ARBA" id="ARBA00022842"/>
    </source>
</evidence>
<keyword evidence="7 11" id="KW-0418">Kinase</keyword>
<dbReference type="OrthoDB" id="4682at2"/>
<reference evidence="13" key="1">
    <citation type="submission" date="2017-04" db="EMBL/GenBank/DDBJ databases">
        <authorList>
            <person name="Varghese N."/>
            <person name="Submissions S."/>
        </authorList>
    </citation>
    <scope>NUCLEOTIDE SEQUENCE [LARGE SCALE GENOMIC DNA]</scope>
    <source>
        <strain evidence="13">USBA 82</strain>
    </source>
</reference>
<feature type="binding site" evidence="11">
    <location>
        <position position="167"/>
    </location>
    <ligand>
        <name>ATP</name>
        <dbReference type="ChEBI" id="CHEBI:30616"/>
    </ligand>
</feature>
<organism evidence="12 13">
    <name type="scientific">Dethiosulfovibrio salsuginis</name>
    <dbReference type="NCBI Taxonomy" id="561720"/>
    <lineage>
        <taxon>Bacteria</taxon>
        <taxon>Thermotogati</taxon>
        <taxon>Synergistota</taxon>
        <taxon>Synergistia</taxon>
        <taxon>Synergistales</taxon>
        <taxon>Dethiosulfovibrionaceae</taxon>
        <taxon>Dethiosulfovibrio</taxon>
    </lineage>
</organism>
<evidence type="ECO:0000256" key="6">
    <source>
        <dbReference type="ARBA" id="ARBA00022741"/>
    </source>
</evidence>
<evidence type="ECO:0000256" key="1">
    <source>
        <dbReference type="ARBA" id="ARBA00001771"/>
    </source>
</evidence>
<keyword evidence="5 11" id="KW-0479">Metal-binding</keyword>
<dbReference type="EMBL" id="FXBB01000043">
    <property type="protein sequence ID" value="SMG47861.1"/>
    <property type="molecule type" value="Genomic_DNA"/>
</dbReference>
<dbReference type="NCBIfam" id="NF006830">
    <property type="entry name" value="PRK09355.1"/>
    <property type="match status" value="1"/>
</dbReference>
<dbReference type="PRINTS" id="PR01099">
    <property type="entry name" value="HYETHTZKNASE"/>
</dbReference>
<dbReference type="GO" id="GO:0000287">
    <property type="term" value="F:magnesium ion binding"/>
    <property type="evidence" value="ECO:0007669"/>
    <property type="project" value="UniProtKB-UniRule"/>
</dbReference>
<accession>A0A1X7L1Z0</accession>
<keyword evidence="6 11" id="KW-0547">Nucleotide-binding</keyword>
<dbReference type="PIRSF" id="PIRSF000513">
    <property type="entry name" value="Thz_kinase"/>
    <property type="match status" value="1"/>
</dbReference>
<gene>
    <name evidence="11" type="primary">thiM</name>
    <name evidence="12" type="ORF">SAMN06275492_14310</name>
</gene>
<dbReference type="RefSeq" id="WP_085545527.1">
    <property type="nucleotide sequence ID" value="NZ_FXBB01000043.1"/>
</dbReference>
<comment type="catalytic activity">
    <reaction evidence="1 11">
        <text>5-(2-hydroxyethyl)-4-methylthiazole + ATP = 4-methyl-5-(2-phosphooxyethyl)-thiazole + ADP + H(+)</text>
        <dbReference type="Rhea" id="RHEA:24212"/>
        <dbReference type="ChEBI" id="CHEBI:15378"/>
        <dbReference type="ChEBI" id="CHEBI:17957"/>
        <dbReference type="ChEBI" id="CHEBI:30616"/>
        <dbReference type="ChEBI" id="CHEBI:58296"/>
        <dbReference type="ChEBI" id="CHEBI:456216"/>
        <dbReference type="EC" id="2.7.1.50"/>
    </reaction>
</comment>
<dbReference type="EC" id="2.7.1.50" evidence="11"/>
<evidence type="ECO:0000256" key="7">
    <source>
        <dbReference type="ARBA" id="ARBA00022777"/>
    </source>
</evidence>
<evidence type="ECO:0000256" key="10">
    <source>
        <dbReference type="ARBA" id="ARBA00022977"/>
    </source>
</evidence>
<dbReference type="AlphaFoldDB" id="A0A1X7L1Z0"/>
<evidence type="ECO:0000256" key="4">
    <source>
        <dbReference type="ARBA" id="ARBA00022679"/>
    </source>
</evidence>
<dbReference type="GO" id="GO:0005524">
    <property type="term" value="F:ATP binding"/>
    <property type="evidence" value="ECO:0007669"/>
    <property type="project" value="UniProtKB-UniRule"/>
</dbReference>
<dbReference type="STRING" id="561720.SAMN06275492_14310"/>
<feature type="binding site" evidence="11">
    <location>
        <position position="46"/>
    </location>
    <ligand>
        <name>substrate</name>
    </ligand>
</feature>
<evidence type="ECO:0000256" key="8">
    <source>
        <dbReference type="ARBA" id="ARBA00022840"/>
    </source>
</evidence>
<keyword evidence="9 11" id="KW-0460">Magnesium</keyword>
<dbReference type="GO" id="GO:0004417">
    <property type="term" value="F:hydroxyethylthiazole kinase activity"/>
    <property type="evidence" value="ECO:0007669"/>
    <property type="project" value="UniProtKB-UniRule"/>
</dbReference>
<sequence length="270" mass="28123">MNVPEKLRHCWETVGQIRPLVYHVTNFVAASFQADICLALGASPVMSPSEKEAPELVRVADSVLINIGTPTESSIKTIHAAMRTAGVTGKPVVLDPVGYGSTEKRTSLVDDIMRRYAVSIIKGNASEIALMAGCQGTTRGVDATGTCRADTAAFKLAQKYGTIAIATGRTNYVSDGNRVFEIHGGSDMMERITAGGCGVGSIIAAILGSSGDVLASAIAGLLAMDIAAEKALEAGPGSFKVSLIDHLYGLSRTGLGDLEGRLSLQDRIVG</sequence>
<protein>
    <recommendedName>
        <fullName evidence="11">Hydroxyethylthiazole kinase</fullName>
        <ecNumber evidence="11">2.7.1.50</ecNumber>
    </recommendedName>
    <alternativeName>
        <fullName evidence="11">4-methyl-5-beta-hydroxyethylthiazole kinase</fullName>
        <shortName evidence="11">TH kinase</shortName>
        <shortName evidence="11">Thz kinase</shortName>
    </alternativeName>
</protein>
<dbReference type="InterPro" id="IPR000417">
    <property type="entry name" value="Hyethyz_kinase"/>
</dbReference>
<evidence type="ECO:0000256" key="2">
    <source>
        <dbReference type="ARBA" id="ARBA00001946"/>
    </source>
</evidence>
<feature type="binding site" evidence="11">
    <location>
        <position position="194"/>
    </location>
    <ligand>
        <name>substrate</name>
    </ligand>
</feature>
<dbReference type="CDD" id="cd01170">
    <property type="entry name" value="THZ_kinase"/>
    <property type="match status" value="1"/>
</dbReference>
<feature type="binding site" evidence="11">
    <location>
        <position position="122"/>
    </location>
    <ligand>
        <name>ATP</name>
        <dbReference type="ChEBI" id="CHEBI:30616"/>
    </ligand>
</feature>
<keyword evidence="13" id="KW-1185">Reference proteome</keyword>
<evidence type="ECO:0000313" key="12">
    <source>
        <dbReference type="EMBL" id="SMG47861.1"/>
    </source>
</evidence>
<comment type="cofactor">
    <cofactor evidence="2 11">
        <name>Mg(2+)</name>
        <dbReference type="ChEBI" id="CHEBI:18420"/>
    </cofactor>
</comment>
<dbReference type="InterPro" id="IPR029056">
    <property type="entry name" value="Ribokinase-like"/>
</dbReference>
<dbReference type="SUPFAM" id="SSF53613">
    <property type="entry name" value="Ribokinase-like"/>
    <property type="match status" value="1"/>
</dbReference>
<comment type="pathway">
    <text evidence="3 11">Cofactor biosynthesis; thiamine diphosphate biosynthesis; 4-methyl-5-(2-phosphoethyl)-thiazole from 5-(2-hydroxyethyl)-4-methylthiazole: step 1/1.</text>
</comment>
<dbReference type="Gene3D" id="3.40.1190.20">
    <property type="match status" value="1"/>
</dbReference>
<comment type="function">
    <text evidence="11">Catalyzes the phosphorylation of the hydroxyl group of 4-methyl-5-beta-hydroxyethylthiazole (THZ).</text>
</comment>
<dbReference type="GO" id="GO:0009228">
    <property type="term" value="P:thiamine biosynthetic process"/>
    <property type="evidence" value="ECO:0007669"/>
    <property type="project" value="UniProtKB-KW"/>
</dbReference>
<dbReference type="Proteomes" id="UP000193355">
    <property type="component" value="Unassembled WGS sequence"/>
</dbReference>
<comment type="similarity">
    <text evidence="11">Belongs to the Thz kinase family.</text>
</comment>
<dbReference type="Pfam" id="PF02110">
    <property type="entry name" value="HK"/>
    <property type="match status" value="1"/>
</dbReference>
<dbReference type="HAMAP" id="MF_00228">
    <property type="entry name" value="Thz_kinase"/>
    <property type="match status" value="1"/>
</dbReference>
<evidence type="ECO:0000313" key="13">
    <source>
        <dbReference type="Proteomes" id="UP000193355"/>
    </source>
</evidence>
<evidence type="ECO:0000256" key="5">
    <source>
        <dbReference type="ARBA" id="ARBA00022723"/>
    </source>
</evidence>
<proteinExistence type="inferred from homology"/>
<evidence type="ECO:0000256" key="3">
    <source>
        <dbReference type="ARBA" id="ARBA00004868"/>
    </source>
</evidence>
<keyword evidence="4 11" id="KW-0808">Transferase</keyword>
<keyword evidence="10 11" id="KW-0784">Thiamine biosynthesis</keyword>